<evidence type="ECO:0000259" key="8">
    <source>
        <dbReference type="PROSITE" id="PS50949"/>
    </source>
</evidence>
<dbReference type="GO" id="GO:0003700">
    <property type="term" value="F:DNA-binding transcription factor activity"/>
    <property type="evidence" value="ECO:0007669"/>
    <property type="project" value="InterPro"/>
</dbReference>
<keyword evidence="2 9" id="KW-0032">Aminotransferase</keyword>
<dbReference type="PANTHER" id="PTHR46577:SF2">
    <property type="entry name" value="TRANSCRIPTIONAL REGULATORY PROTEIN"/>
    <property type="match status" value="1"/>
</dbReference>
<keyword evidence="3 9" id="KW-0808">Transferase</keyword>
<dbReference type="CDD" id="cd00609">
    <property type="entry name" value="AAT_like"/>
    <property type="match status" value="1"/>
</dbReference>
<dbReference type="PANTHER" id="PTHR46577">
    <property type="entry name" value="HTH-TYPE TRANSCRIPTIONAL REGULATORY PROTEIN GABR"/>
    <property type="match status" value="1"/>
</dbReference>
<comment type="similarity">
    <text evidence="1">In the C-terminal section; belongs to the class-I pyridoxal-phosphate-dependent aminotransferase family.</text>
</comment>
<dbReference type="OrthoDB" id="9804020at2"/>
<dbReference type="CDD" id="cd07377">
    <property type="entry name" value="WHTH_GntR"/>
    <property type="match status" value="1"/>
</dbReference>
<dbReference type="Pfam" id="PF00155">
    <property type="entry name" value="Aminotran_1_2"/>
    <property type="match status" value="1"/>
</dbReference>
<dbReference type="GO" id="GO:0008483">
    <property type="term" value="F:transaminase activity"/>
    <property type="evidence" value="ECO:0007669"/>
    <property type="project" value="UniProtKB-KW"/>
</dbReference>
<keyword evidence="4" id="KW-0663">Pyridoxal phosphate</keyword>
<dbReference type="AlphaFoldDB" id="A0A418Y895"/>
<evidence type="ECO:0000256" key="4">
    <source>
        <dbReference type="ARBA" id="ARBA00022898"/>
    </source>
</evidence>
<dbReference type="Proteomes" id="UP000284006">
    <property type="component" value="Unassembled WGS sequence"/>
</dbReference>
<evidence type="ECO:0000256" key="1">
    <source>
        <dbReference type="ARBA" id="ARBA00005384"/>
    </source>
</evidence>
<evidence type="ECO:0000313" key="9">
    <source>
        <dbReference type="EMBL" id="RJG27480.1"/>
    </source>
</evidence>
<evidence type="ECO:0000256" key="6">
    <source>
        <dbReference type="ARBA" id="ARBA00023125"/>
    </source>
</evidence>
<feature type="domain" description="HTH gntR-type" evidence="8">
    <location>
        <begin position="1"/>
        <end position="69"/>
    </location>
</feature>
<evidence type="ECO:0000313" key="10">
    <source>
        <dbReference type="Proteomes" id="UP000284006"/>
    </source>
</evidence>
<keyword evidence="5" id="KW-0805">Transcription regulation</keyword>
<dbReference type="Gene3D" id="3.40.640.10">
    <property type="entry name" value="Type I PLP-dependent aspartate aminotransferase-like (Major domain)"/>
    <property type="match status" value="1"/>
</dbReference>
<dbReference type="InterPro" id="IPR036390">
    <property type="entry name" value="WH_DNA-bd_sf"/>
</dbReference>
<dbReference type="Gene3D" id="1.10.10.10">
    <property type="entry name" value="Winged helix-like DNA-binding domain superfamily/Winged helix DNA-binding domain"/>
    <property type="match status" value="1"/>
</dbReference>
<gene>
    <name evidence="9" type="ORF">D3872_01115</name>
</gene>
<organism evidence="9 10">
    <name type="scientific">Massilia cavernae</name>
    <dbReference type="NCBI Taxonomy" id="2320864"/>
    <lineage>
        <taxon>Bacteria</taxon>
        <taxon>Pseudomonadati</taxon>
        <taxon>Pseudomonadota</taxon>
        <taxon>Betaproteobacteria</taxon>
        <taxon>Burkholderiales</taxon>
        <taxon>Oxalobacteraceae</taxon>
        <taxon>Telluria group</taxon>
        <taxon>Massilia</taxon>
    </lineage>
</organism>
<dbReference type="SUPFAM" id="SSF53383">
    <property type="entry name" value="PLP-dependent transferases"/>
    <property type="match status" value="1"/>
</dbReference>
<evidence type="ECO:0000256" key="7">
    <source>
        <dbReference type="ARBA" id="ARBA00023163"/>
    </source>
</evidence>
<proteinExistence type="inferred from homology"/>
<dbReference type="InterPro" id="IPR000524">
    <property type="entry name" value="Tscrpt_reg_HTH_GntR"/>
</dbReference>
<comment type="caution">
    <text evidence="9">The sequence shown here is derived from an EMBL/GenBank/DDBJ whole genome shotgun (WGS) entry which is preliminary data.</text>
</comment>
<evidence type="ECO:0000256" key="5">
    <source>
        <dbReference type="ARBA" id="ARBA00023015"/>
    </source>
</evidence>
<dbReference type="InterPro" id="IPR051446">
    <property type="entry name" value="HTH_trans_reg/aminotransferase"/>
</dbReference>
<evidence type="ECO:0000256" key="3">
    <source>
        <dbReference type="ARBA" id="ARBA00022679"/>
    </source>
</evidence>
<dbReference type="SMART" id="SM00345">
    <property type="entry name" value="HTH_GNTR"/>
    <property type="match status" value="1"/>
</dbReference>
<accession>A0A418Y895</accession>
<dbReference type="GO" id="GO:0003677">
    <property type="term" value="F:DNA binding"/>
    <property type="evidence" value="ECO:0007669"/>
    <property type="project" value="UniProtKB-KW"/>
</dbReference>
<dbReference type="RefSeq" id="WP_119809070.1">
    <property type="nucleotide sequence ID" value="NZ_QYUP01000010.1"/>
</dbReference>
<dbReference type="InterPro" id="IPR036388">
    <property type="entry name" value="WH-like_DNA-bd_sf"/>
</dbReference>
<dbReference type="FunFam" id="3.40.640.10:FF:000023">
    <property type="entry name" value="Transcriptional regulator, GntR family"/>
    <property type="match status" value="1"/>
</dbReference>
<dbReference type="InterPro" id="IPR015422">
    <property type="entry name" value="PyrdxlP-dep_Trfase_small"/>
</dbReference>
<keyword evidence="6" id="KW-0238">DNA-binding</keyword>
<dbReference type="EMBL" id="QYUP01000010">
    <property type="protein sequence ID" value="RJG27480.1"/>
    <property type="molecule type" value="Genomic_DNA"/>
</dbReference>
<evidence type="ECO:0000256" key="2">
    <source>
        <dbReference type="ARBA" id="ARBA00022576"/>
    </source>
</evidence>
<keyword evidence="7" id="KW-0804">Transcription</keyword>
<sequence>MKRYEAFAEEIAQSIRTGVLKLGDRLPSVRQASASRSVSPSTVFEAYYLLEARGLIRARERSGYYVTAGAKTLLPEPETAARPDDDSTPIEVSELVFEILESTKMRDVVPFGSAFPSPLLYPLPRLARSMASSVQAMDPWSTVDDLTPGNASLRRQIALRYLADGVHVHTDEIVITNGALEALNLCLHTVARPGDSVIVESPAFYGALQALEGFGVKAIQVQTHPREGIDMAGLASALERHKPKACWLMTNFQNPMGAVMPDEKKQALVALLEAHGVPLIEDDVYGELYFGNRRPLPAKAWDKSGMVMHCSSFSKSLAPGYRVGWAIPGRYAKAVARLKLTRTLSASAPAQAAIADYLAKGGYDKHLRQLRHALAVQQEAMMQAVVRHFPAGTRATRPSGGYFLWIELPGDVNTLEIHRRALSLGISVAPGPMFSAQRKFSNCLRLNYGHPWDARAEAAMATLGRLLSTRGGQ</sequence>
<dbReference type="InterPro" id="IPR015424">
    <property type="entry name" value="PyrdxlP-dep_Trfase"/>
</dbReference>
<name>A0A418Y895_9BURK</name>
<keyword evidence="10" id="KW-1185">Reference proteome</keyword>
<dbReference type="PROSITE" id="PS50949">
    <property type="entry name" value="HTH_GNTR"/>
    <property type="match status" value="1"/>
</dbReference>
<dbReference type="GO" id="GO:0030170">
    <property type="term" value="F:pyridoxal phosphate binding"/>
    <property type="evidence" value="ECO:0007669"/>
    <property type="project" value="InterPro"/>
</dbReference>
<reference evidence="9 10" key="1">
    <citation type="submission" date="2018-09" db="EMBL/GenBank/DDBJ databases">
        <authorList>
            <person name="Zhu H."/>
        </authorList>
    </citation>
    <scope>NUCLEOTIDE SEQUENCE [LARGE SCALE GENOMIC DNA]</scope>
    <source>
        <strain evidence="9 10">K1S02-61</strain>
    </source>
</reference>
<dbReference type="SUPFAM" id="SSF46785">
    <property type="entry name" value="Winged helix' DNA-binding domain"/>
    <property type="match status" value="1"/>
</dbReference>
<dbReference type="Gene3D" id="3.90.1150.10">
    <property type="entry name" value="Aspartate Aminotransferase, domain 1"/>
    <property type="match status" value="1"/>
</dbReference>
<dbReference type="Pfam" id="PF00392">
    <property type="entry name" value="GntR"/>
    <property type="match status" value="1"/>
</dbReference>
<dbReference type="InterPro" id="IPR015421">
    <property type="entry name" value="PyrdxlP-dep_Trfase_major"/>
</dbReference>
<protein>
    <submittedName>
        <fullName evidence="9">PLP-dependent aminotransferase family protein</fullName>
    </submittedName>
</protein>
<dbReference type="InterPro" id="IPR004839">
    <property type="entry name" value="Aminotransferase_I/II_large"/>
</dbReference>